<reference evidence="3" key="1">
    <citation type="journal article" date="2019" name="Plant Biotechnol. J.">
        <title>Genome sequencing of the Australian wild diploid species Gossypium australe highlights disease resistance and delayed gland morphogenesis.</title>
        <authorList>
            <person name="Cai Y."/>
            <person name="Cai X."/>
            <person name="Wang Q."/>
            <person name="Wang P."/>
            <person name="Zhang Y."/>
            <person name="Cai C."/>
            <person name="Xu Y."/>
            <person name="Wang K."/>
            <person name="Zhou Z."/>
            <person name="Wang C."/>
            <person name="Geng S."/>
            <person name="Li B."/>
            <person name="Dong Q."/>
            <person name="Hou Y."/>
            <person name="Wang H."/>
            <person name="Ai P."/>
            <person name="Liu Z."/>
            <person name="Yi F."/>
            <person name="Sun M."/>
            <person name="An G."/>
            <person name="Cheng J."/>
            <person name="Zhang Y."/>
            <person name="Shi Q."/>
            <person name="Xie Y."/>
            <person name="Shi X."/>
            <person name="Chang Y."/>
            <person name="Huang F."/>
            <person name="Chen Y."/>
            <person name="Hong S."/>
            <person name="Mi L."/>
            <person name="Sun Q."/>
            <person name="Zhang L."/>
            <person name="Zhou B."/>
            <person name="Peng R."/>
            <person name="Zhang X."/>
            <person name="Liu F."/>
        </authorList>
    </citation>
    <scope>NUCLEOTIDE SEQUENCE [LARGE SCALE GENOMIC DNA]</scope>
    <source>
        <strain evidence="3">cv. PA1801</strain>
    </source>
</reference>
<accession>A0A5B6VPL2</accession>
<organism evidence="2 3">
    <name type="scientific">Gossypium australe</name>
    <dbReference type="NCBI Taxonomy" id="47621"/>
    <lineage>
        <taxon>Eukaryota</taxon>
        <taxon>Viridiplantae</taxon>
        <taxon>Streptophyta</taxon>
        <taxon>Embryophyta</taxon>
        <taxon>Tracheophyta</taxon>
        <taxon>Spermatophyta</taxon>
        <taxon>Magnoliopsida</taxon>
        <taxon>eudicotyledons</taxon>
        <taxon>Gunneridae</taxon>
        <taxon>Pentapetalae</taxon>
        <taxon>rosids</taxon>
        <taxon>malvids</taxon>
        <taxon>Malvales</taxon>
        <taxon>Malvaceae</taxon>
        <taxon>Malvoideae</taxon>
        <taxon>Gossypium</taxon>
    </lineage>
</organism>
<keyword evidence="2" id="KW-0808">Transferase</keyword>
<dbReference type="EMBL" id="SMMG02000006">
    <property type="protein sequence ID" value="KAA3470988.1"/>
    <property type="molecule type" value="Genomic_DNA"/>
</dbReference>
<feature type="domain" description="Tf2-1-like SH3-like" evidence="1">
    <location>
        <begin position="106"/>
        <end position="147"/>
    </location>
</feature>
<dbReference type="AlphaFoldDB" id="A0A5B6VPL2"/>
<evidence type="ECO:0000313" key="3">
    <source>
        <dbReference type="Proteomes" id="UP000325315"/>
    </source>
</evidence>
<gene>
    <name evidence="2" type="ORF">EPI10_016653</name>
</gene>
<dbReference type="GO" id="GO:0016301">
    <property type="term" value="F:kinase activity"/>
    <property type="evidence" value="ECO:0007669"/>
    <property type="project" value="UniProtKB-KW"/>
</dbReference>
<dbReference type="InterPro" id="IPR016197">
    <property type="entry name" value="Chromo-like_dom_sf"/>
</dbReference>
<evidence type="ECO:0000259" key="1">
    <source>
        <dbReference type="Pfam" id="PF24626"/>
    </source>
</evidence>
<dbReference type="PANTHER" id="PTHR46148">
    <property type="entry name" value="CHROMO DOMAIN-CONTAINING PROTEIN"/>
    <property type="match status" value="1"/>
</dbReference>
<keyword evidence="2" id="KW-0418">Kinase</keyword>
<keyword evidence="3" id="KW-1185">Reference proteome</keyword>
<name>A0A5B6VPL2_9ROSI</name>
<dbReference type="SUPFAM" id="SSF54160">
    <property type="entry name" value="Chromo domain-like"/>
    <property type="match status" value="1"/>
</dbReference>
<dbReference type="PANTHER" id="PTHR46148:SF44">
    <property type="entry name" value="GAG-POL POLYPROTEIN"/>
    <property type="match status" value="1"/>
</dbReference>
<dbReference type="InterPro" id="IPR056924">
    <property type="entry name" value="SH3_Tf2-1"/>
</dbReference>
<sequence>MKCSERWEEEFCVLNNLKLKRDILFEAPSSMYSIHPSSPKMFGDLKQMYWWPAYYDSRVEMGASYGGFRIGLPVTPRKKDSIWVIVNKLTKLTHFILIRTDYSLESSRFIWLHDIIERISPVAYILALPPELEKIHNVFHVLMLRWYISDPSHVISSSEIELQLGLSYLKESIRILAREVKELQNKRVVLVKVLWHRYGIEKATWETEESMKLQYLNQLSGKSFEDETL</sequence>
<comment type="caution">
    <text evidence="2">The sequence shown here is derived from an EMBL/GenBank/DDBJ whole genome shotgun (WGS) entry which is preliminary data.</text>
</comment>
<protein>
    <submittedName>
        <fullName evidence="2">Receptor-like protein kinase</fullName>
    </submittedName>
</protein>
<keyword evidence="2" id="KW-0675">Receptor</keyword>
<proteinExistence type="predicted"/>
<evidence type="ECO:0000313" key="2">
    <source>
        <dbReference type="EMBL" id="KAA3470988.1"/>
    </source>
</evidence>
<dbReference type="Proteomes" id="UP000325315">
    <property type="component" value="Unassembled WGS sequence"/>
</dbReference>
<dbReference type="Pfam" id="PF24626">
    <property type="entry name" value="SH3_Tf2-1"/>
    <property type="match status" value="1"/>
</dbReference>
<dbReference type="OrthoDB" id="2020640at2759"/>